<name>A0A3B0K9W8_DROGU</name>
<dbReference type="InterPro" id="IPR007931">
    <property type="entry name" value="TsetseEP"/>
</dbReference>
<feature type="domain" description="Protein TsetseEP" evidence="2">
    <location>
        <begin position="205"/>
        <end position="324"/>
    </location>
</feature>
<dbReference type="Proteomes" id="UP000268350">
    <property type="component" value="Unassembled WGS sequence"/>
</dbReference>
<evidence type="ECO:0000256" key="1">
    <source>
        <dbReference type="SAM" id="SignalP"/>
    </source>
</evidence>
<reference evidence="4" key="1">
    <citation type="submission" date="2018-01" db="EMBL/GenBank/DDBJ databases">
        <authorList>
            <person name="Alioto T."/>
            <person name="Alioto T."/>
        </authorList>
    </citation>
    <scope>NUCLEOTIDE SEQUENCE [LARGE SCALE GENOMIC DNA]</scope>
</reference>
<keyword evidence="4" id="KW-1185">Reference proteome</keyword>
<dbReference type="OMA" id="GCSTFFD"/>
<feature type="chain" id="PRO_5017421341" description="Protein TsetseEP domain-containing protein" evidence="1">
    <location>
        <begin position="19"/>
        <end position="355"/>
    </location>
</feature>
<keyword evidence="1" id="KW-0732">Signal</keyword>
<evidence type="ECO:0000259" key="2">
    <source>
        <dbReference type="Pfam" id="PF05267"/>
    </source>
</evidence>
<accession>A0A3B0K9W8</accession>
<dbReference type="EMBL" id="OUUW01000007">
    <property type="protein sequence ID" value="SPP82879.1"/>
    <property type="molecule type" value="Genomic_DNA"/>
</dbReference>
<feature type="signal peptide" evidence="1">
    <location>
        <begin position="1"/>
        <end position="18"/>
    </location>
</feature>
<dbReference type="AlphaFoldDB" id="A0A3B0K9W8"/>
<dbReference type="OrthoDB" id="8054395at2759"/>
<evidence type="ECO:0000313" key="4">
    <source>
        <dbReference type="Proteomes" id="UP000268350"/>
    </source>
</evidence>
<proteinExistence type="predicted"/>
<organism evidence="3 4">
    <name type="scientific">Drosophila guanche</name>
    <name type="common">Fruit fly</name>
    <dbReference type="NCBI Taxonomy" id="7266"/>
    <lineage>
        <taxon>Eukaryota</taxon>
        <taxon>Metazoa</taxon>
        <taxon>Ecdysozoa</taxon>
        <taxon>Arthropoda</taxon>
        <taxon>Hexapoda</taxon>
        <taxon>Insecta</taxon>
        <taxon>Pterygota</taxon>
        <taxon>Neoptera</taxon>
        <taxon>Endopterygota</taxon>
        <taxon>Diptera</taxon>
        <taxon>Brachycera</taxon>
        <taxon>Muscomorpha</taxon>
        <taxon>Ephydroidea</taxon>
        <taxon>Drosophilidae</taxon>
        <taxon>Drosophila</taxon>
        <taxon>Sophophora</taxon>
    </lineage>
</organism>
<evidence type="ECO:0000313" key="3">
    <source>
        <dbReference type="EMBL" id="SPP82879.1"/>
    </source>
</evidence>
<protein>
    <recommendedName>
        <fullName evidence="2">Protein TsetseEP domain-containing protein</fullName>
    </recommendedName>
</protein>
<feature type="domain" description="Protein TsetseEP" evidence="2">
    <location>
        <begin position="47"/>
        <end position="166"/>
    </location>
</feature>
<dbReference type="Pfam" id="PF05267">
    <property type="entry name" value="DUF725"/>
    <property type="match status" value="2"/>
</dbReference>
<sequence length="355" mass="39846">MFFKTSTLLLALVALAAAAPISGIAPSASLIDFMMHAQSLRTATTLNMNCFDWYLPILKGHSDQYEEDYKVCVEKFNAAKWLIDSNYGIARNGITSNAKETCDALMRCEYEKENTKAFECYSKTAPEYSVILNTIGNNATDLNKQLIGELALIDFDLDFCQTTAERVYKEDSAASFEELNACLEDASLIDFMMNAQSLRTATTLNMNCFDWYLPILKGHSDQYEEDYKVCVEKFNAAKWLIDSNYGIARNGITSNAKETCDALMRCEYEKENTKAFECYSKTAPEYSVILNTIGNNATDLNKQLIGELALIDFDLDFCQTTAERVYKEDSAASFEELNACLEDGNWSQPTTTVSN</sequence>
<gene>
    <name evidence="3" type="ORF">DGUA_6G017635</name>
</gene>